<reference evidence="5 6" key="1">
    <citation type="journal article" date="2015" name="Appl. Environ. Microbiol.">
        <title>The Geoglobus acetivorans genome: Fe(III) reduction, acetate utilization, autotrophic growth, and degradation of aromatic compounds in a hyperthermophilic archaeon.</title>
        <authorList>
            <person name="Mardanov A.V."/>
            <person name="Slododkina G.B."/>
            <person name="Slobodkin A.I."/>
            <person name="Beletsky A.V."/>
            <person name="Gavrilov S.N."/>
            <person name="Kublanov I.V."/>
            <person name="Bonch-Osmolovskaya E.A."/>
            <person name="Skryabin K.G."/>
            <person name="Ravin N.V."/>
        </authorList>
    </citation>
    <scope>NUCLEOTIDE SEQUENCE [LARGE SCALE GENOMIC DNA]</scope>
    <source>
        <strain evidence="5 6">SBH6</strain>
    </source>
</reference>
<dbReference type="GeneID" id="24798544"/>
<dbReference type="AlphaFoldDB" id="A0A0A7GG11"/>
<evidence type="ECO:0000313" key="6">
    <source>
        <dbReference type="Proteomes" id="UP000030624"/>
    </source>
</evidence>
<evidence type="ECO:0000256" key="2">
    <source>
        <dbReference type="ARBA" id="ARBA00022741"/>
    </source>
</evidence>
<dbReference type="RefSeq" id="WP_048093070.1">
    <property type="nucleotide sequence ID" value="NZ_CP009552.1"/>
</dbReference>
<dbReference type="GO" id="GO:0016887">
    <property type="term" value="F:ATP hydrolysis activity"/>
    <property type="evidence" value="ECO:0007669"/>
    <property type="project" value="InterPro"/>
</dbReference>
<dbReference type="eggNOG" id="arCOG00194">
    <property type="taxonomic scope" value="Archaea"/>
</dbReference>
<dbReference type="SMART" id="SM00382">
    <property type="entry name" value="AAA"/>
    <property type="match status" value="1"/>
</dbReference>
<accession>A0A0A7GG11</accession>
<evidence type="ECO:0000313" key="5">
    <source>
        <dbReference type="EMBL" id="AIY90994.1"/>
    </source>
</evidence>
<protein>
    <submittedName>
        <fullName evidence="5">ABC transporter, ATP-binding protein</fullName>
    </submittedName>
</protein>
<dbReference type="Gene3D" id="3.40.50.300">
    <property type="entry name" value="P-loop containing nucleotide triphosphate hydrolases"/>
    <property type="match status" value="1"/>
</dbReference>
<dbReference type="SUPFAM" id="SSF52540">
    <property type="entry name" value="P-loop containing nucleoside triphosphate hydrolases"/>
    <property type="match status" value="1"/>
</dbReference>
<dbReference type="GO" id="GO:0005524">
    <property type="term" value="F:ATP binding"/>
    <property type="evidence" value="ECO:0007669"/>
    <property type="project" value="UniProtKB-KW"/>
</dbReference>
<organism evidence="5 6">
    <name type="scientific">Geoglobus acetivorans</name>
    <dbReference type="NCBI Taxonomy" id="565033"/>
    <lineage>
        <taxon>Archaea</taxon>
        <taxon>Methanobacteriati</taxon>
        <taxon>Methanobacteriota</taxon>
        <taxon>Archaeoglobi</taxon>
        <taxon>Archaeoglobales</taxon>
        <taxon>Archaeoglobaceae</taxon>
        <taxon>Geoglobus</taxon>
    </lineage>
</organism>
<dbReference type="STRING" id="565033.GACE_1969"/>
<name>A0A0A7GG11_GEOAI</name>
<proteinExistence type="predicted"/>
<dbReference type="InterPro" id="IPR003593">
    <property type="entry name" value="AAA+_ATPase"/>
</dbReference>
<dbReference type="PANTHER" id="PTHR42939:SF1">
    <property type="entry name" value="ABC TRANSPORTER ATP-BINDING PROTEIN ALBC-RELATED"/>
    <property type="match status" value="1"/>
</dbReference>
<dbReference type="Pfam" id="PF00005">
    <property type="entry name" value="ABC_tran"/>
    <property type="match status" value="1"/>
</dbReference>
<dbReference type="Proteomes" id="UP000030624">
    <property type="component" value="Chromosome"/>
</dbReference>
<dbReference type="PANTHER" id="PTHR42939">
    <property type="entry name" value="ABC TRANSPORTER ATP-BINDING PROTEIN ALBC-RELATED"/>
    <property type="match status" value="1"/>
</dbReference>
<gene>
    <name evidence="5" type="ORF">GACE_1969</name>
</gene>
<dbReference type="InterPro" id="IPR051782">
    <property type="entry name" value="ABC_Transporter_VariousFunc"/>
</dbReference>
<dbReference type="KEGG" id="gac:GACE_1969"/>
<evidence type="ECO:0000259" key="4">
    <source>
        <dbReference type="PROSITE" id="PS50893"/>
    </source>
</evidence>
<keyword evidence="1" id="KW-0813">Transport</keyword>
<keyword evidence="3 5" id="KW-0067">ATP-binding</keyword>
<sequence length="264" mass="30045">MLEVRKVQKTLGSFRLENISFTAGKGEIFGILGPNGAGKTTTLRIVAGILKPDSGEVSFSGKSPEEFRDSIGYLPEERGLYRKWKVREVLRYFSDLKGVSADTDYWLERFGLADHASKRIEELSKGMQQKVQLIAAIQHDPDLVILDEPFSGLDAVNINLVMELVREMRERGKCVVISTHILNLAERLCDRVLLINRGMEILSGRIDELSGEEICEVEYVRNGRIVKEVTDRSLRELLDLGYDIVSYRRRRLSLEEIFLREVGI</sequence>
<dbReference type="HOGENOM" id="CLU_000604_1_2_2"/>
<feature type="domain" description="ABC transporter" evidence="4">
    <location>
        <begin position="2"/>
        <end position="222"/>
    </location>
</feature>
<dbReference type="EMBL" id="CP009552">
    <property type="protein sequence ID" value="AIY90994.1"/>
    <property type="molecule type" value="Genomic_DNA"/>
</dbReference>
<dbReference type="InterPro" id="IPR027417">
    <property type="entry name" value="P-loop_NTPase"/>
</dbReference>
<keyword evidence="2" id="KW-0547">Nucleotide-binding</keyword>
<dbReference type="PROSITE" id="PS00211">
    <property type="entry name" value="ABC_TRANSPORTER_1"/>
    <property type="match status" value="1"/>
</dbReference>
<dbReference type="PROSITE" id="PS50893">
    <property type="entry name" value="ABC_TRANSPORTER_2"/>
    <property type="match status" value="1"/>
</dbReference>
<evidence type="ECO:0000256" key="3">
    <source>
        <dbReference type="ARBA" id="ARBA00022840"/>
    </source>
</evidence>
<evidence type="ECO:0000256" key="1">
    <source>
        <dbReference type="ARBA" id="ARBA00022448"/>
    </source>
</evidence>
<dbReference type="InterPro" id="IPR017871">
    <property type="entry name" value="ABC_transporter-like_CS"/>
</dbReference>
<dbReference type="InterPro" id="IPR003439">
    <property type="entry name" value="ABC_transporter-like_ATP-bd"/>
</dbReference>